<feature type="compositionally biased region" description="Gly residues" evidence="1">
    <location>
        <begin position="29"/>
        <end position="47"/>
    </location>
</feature>
<feature type="region of interest" description="Disordered" evidence="1">
    <location>
        <begin position="1"/>
        <end position="47"/>
    </location>
</feature>
<feature type="transmembrane region" description="Helical" evidence="2">
    <location>
        <begin position="114"/>
        <end position="140"/>
    </location>
</feature>
<protein>
    <recommendedName>
        <fullName evidence="5">PrsW family intramembrane metalloprotease</fullName>
    </recommendedName>
</protein>
<reference evidence="3 4" key="1">
    <citation type="journal article" date="2018" name="Syst. Appl. Microbiol.">
        <title>Corynebacterium heidelbergense sp. nov., isolated from the preen glands of Egyptian geese (Alopochen aegyptiacus).</title>
        <authorList>
            <person name="Braun M.S."/>
            <person name="Wang E."/>
            <person name="Zimmermann S."/>
            <person name="Wink M."/>
        </authorList>
    </citation>
    <scope>NUCLEOTIDE SEQUENCE [LARGE SCALE GENOMIC DNA]</scope>
    <source>
        <strain evidence="3 4">647</strain>
    </source>
</reference>
<dbReference type="AlphaFoldDB" id="A0A364V3M3"/>
<feature type="region of interest" description="Disordered" evidence="1">
    <location>
        <begin position="407"/>
        <end position="488"/>
    </location>
</feature>
<proteinExistence type="predicted"/>
<feature type="transmembrane region" description="Helical" evidence="2">
    <location>
        <begin position="319"/>
        <end position="342"/>
    </location>
</feature>
<dbReference type="RefSeq" id="WP_113631441.1">
    <property type="nucleotide sequence ID" value="NZ_QHCV01000136.1"/>
</dbReference>
<feature type="transmembrane region" description="Helical" evidence="2">
    <location>
        <begin position="84"/>
        <end position="102"/>
    </location>
</feature>
<feature type="compositionally biased region" description="Low complexity" evidence="1">
    <location>
        <begin position="8"/>
        <end position="28"/>
    </location>
</feature>
<organism evidence="3 4">
    <name type="scientific">Corynebacterium heidelbergense</name>
    <dbReference type="NCBI Taxonomy" id="2055947"/>
    <lineage>
        <taxon>Bacteria</taxon>
        <taxon>Bacillati</taxon>
        <taxon>Actinomycetota</taxon>
        <taxon>Actinomycetes</taxon>
        <taxon>Mycobacteriales</taxon>
        <taxon>Corynebacteriaceae</taxon>
        <taxon>Corynebacterium</taxon>
    </lineage>
</organism>
<feature type="transmembrane region" description="Helical" evidence="2">
    <location>
        <begin position="293"/>
        <end position="313"/>
    </location>
</feature>
<evidence type="ECO:0000313" key="4">
    <source>
        <dbReference type="Proteomes" id="UP000251577"/>
    </source>
</evidence>
<name>A0A364V3M3_9CORY</name>
<gene>
    <name evidence="3" type="ORF">DLJ54_09395</name>
</gene>
<accession>A0A364V3M3</accession>
<feature type="transmembrane region" description="Helical" evidence="2">
    <location>
        <begin position="264"/>
        <end position="286"/>
    </location>
</feature>
<comment type="caution">
    <text evidence="3">The sequence shown here is derived from an EMBL/GenBank/DDBJ whole genome shotgun (WGS) entry which is preliminary data.</text>
</comment>
<keyword evidence="2" id="KW-0472">Membrane</keyword>
<dbReference type="PANTHER" id="PTHR36844">
    <property type="entry name" value="PROTEASE PRSW"/>
    <property type="match status" value="1"/>
</dbReference>
<sequence>MTKPLHIGSGPEPSEGPGPASTSAATGGTAAGTGPSEGAGAGSPGGERYGRTPDGKYAIFHVPLGYHESFPPEFRPKLALFKDVWFGIFLVFCVLATCGTAFTQLSALVYGADAWAALVVGWVVALVYILVFLFGARFLLIAKNTPKRLYFLTLWWGASTAVMLSLLTSEDAATRVAYKLGAPALEMSFAGGWVEETTKALGVWFCLWMGRAWWNRPWHGLVAGFFVGLGFEISENVLYASAQGLLDAQSDFYGALFTALQRTVLGFGLHPMLTSIAGFGIGLALYAARRTWAWRLANILGFGFIAFVFHGLWNVEWPTSFGVIVNIAVWVVLFIVWLTLVVKTTKQAREQRSKGLYPAVTTYLRISQPVSGPAWPAGGPGVSAGGAGWPVGAPGVSAGGSGWPVGGPGGSFNAGRPAGFDARPGVVPNFQTNAPQPRPDWPTSPGDAGPQNWPQGDGQNRAWPQGDGRTGGWPQGGTGRKGEWPPRA</sequence>
<keyword evidence="2" id="KW-1133">Transmembrane helix</keyword>
<feature type="compositionally biased region" description="Gly residues" evidence="1">
    <location>
        <begin position="468"/>
        <end position="479"/>
    </location>
</feature>
<evidence type="ECO:0000313" key="3">
    <source>
        <dbReference type="EMBL" id="RAV31245.1"/>
    </source>
</evidence>
<evidence type="ECO:0000256" key="1">
    <source>
        <dbReference type="SAM" id="MobiDB-lite"/>
    </source>
</evidence>
<dbReference type="InterPro" id="IPR026898">
    <property type="entry name" value="PrsW"/>
</dbReference>
<dbReference type="GO" id="GO:0008233">
    <property type="term" value="F:peptidase activity"/>
    <property type="evidence" value="ECO:0007669"/>
    <property type="project" value="InterPro"/>
</dbReference>
<keyword evidence="4" id="KW-1185">Reference proteome</keyword>
<dbReference type="PANTHER" id="PTHR36844:SF1">
    <property type="entry name" value="PROTEASE PRSW"/>
    <property type="match status" value="1"/>
</dbReference>
<evidence type="ECO:0000256" key="2">
    <source>
        <dbReference type="SAM" id="Phobius"/>
    </source>
</evidence>
<evidence type="ECO:0008006" key="5">
    <source>
        <dbReference type="Google" id="ProtNLM"/>
    </source>
</evidence>
<dbReference type="Proteomes" id="UP000251577">
    <property type="component" value="Unassembled WGS sequence"/>
</dbReference>
<keyword evidence="2" id="KW-0812">Transmembrane</keyword>
<dbReference type="EMBL" id="QHCV01000136">
    <property type="protein sequence ID" value="RAV31245.1"/>
    <property type="molecule type" value="Genomic_DNA"/>
</dbReference>
<dbReference type="Pfam" id="PF13367">
    <property type="entry name" value="PrsW-protease"/>
    <property type="match status" value="1"/>
</dbReference>